<keyword evidence="1" id="KW-0812">Transmembrane</keyword>
<name>A0A7W5ZI17_9BACT</name>
<dbReference type="Proteomes" id="UP000541352">
    <property type="component" value="Unassembled WGS sequence"/>
</dbReference>
<protein>
    <submittedName>
        <fullName evidence="2">Uncharacterized protein</fullName>
    </submittedName>
</protein>
<keyword evidence="3" id="KW-1185">Reference proteome</keyword>
<gene>
    <name evidence="2" type="ORF">FHS57_000206</name>
</gene>
<reference evidence="2 3" key="1">
    <citation type="submission" date="2020-08" db="EMBL/GenBank/DDBJ databases">
        <title>Genomic Encyclopedia of Type Strains, Phase IV (KMG-IV): sequencing the most valuable type-strain genomes for metagenomic binning, comparative biology and taxonomic classification.</title>
        <authorList>
            <person name="Goeker M."/>
        </authorList>
    </citation>
    <scope>NUCLEOTIDE SEQUENCE [LARGE SCALE GENOMIC DNA]</scope>
    <source>
        <strain evidence="2 3">DSM 17976</strain>
    </source>
</reference>
<feature type="transmembrane region" description="Helical" evidence="1">
    <location>
        <begin position="103"/>
        <end position="125"/>
    </location>
</feature>
<feature type="transmembrane region" description="Helical" evidence="1">
    <location>
        <begin position="145"/>
        <end position="170"/>
    </location>
</feature>
<sequence length="268" mass="30848">MMNDTFDLRRFGWYTQRELRENWKAYALGLVGMVALMGFFIYSESSKVPEKYRDIPIDIYPSLVITMGMMVWVSSGFSLRGFSVADERFGTLLLPVSNLERLLYAWLVSLPVPMLVCAFVWKISWLLIIEQWQEEFPTLKINTDFAYWADASYFSIFILTGSAVFMLGAMTLGKLNFLKTMGVLLLAGVGVLHWGQGYLLRALFPAEGLRYPTPAPWVPPTITVRSPEGISVERIHSIYENLYQCWWVICLPICLYAIVFLKMKEREV</sequence>
<dbReference type="RefSeq" id="WP_183971001.1">
    <property type="nucleotide sequence ID" value="NZ_JACIBY010000001.1"/>
</dbReference>
<feature type="transmembrane region" description="Helical" evidence="1">
    <location>
        <begin position="241"/>
        <end position="261"/>
    </location>
</feature>
<accession>A0A7W5ZI17</accession>
<feature type="transmembrane region" description="Helical" evidence="1">
    <location>
        <begin position="25"/>
        <end position="43"/>
    </location>
</feature>
<evidence type="ECO:0000313" key="2">
    <source>
        <dbReference type="EMBL" id="MBB3836224.1"/>
    </source>
</evidence>
<dbReference type="EMBL" id="JACIBY010000001">
    <property type="protein sequence ID" value="MBB3836224.1"/>
    <property type="molecule type" value="Genomic_DNA"/>
</dbReference>
<proteinExistence type="predicted"/>
<dbReference type="AlphaFoldDB" id="A0A7W5ZI17"/>
<organism evidence="2 3">
    <name type="scientific">Runella defluvii</name>
    <dbReference type="NCBI Taxonomy" id="370973"/>
    <lineage>
        <taxon>Bacteria</taxon>
        <taxon>Pseudomonadati</taxon>
        <taxon>Bacteroidota</taxon>
        <taxon>Cytophagia</taxon>
        <taxon>Cytophagales</taxon>
        <taxon>Spirosomataceae</taxon>
        <taxon>Runella</taxon>
    </lineage>
</organism>
<comment type="caution">
    <text evidence="2">The sequence shown here is derived from an EMBL/GenBank/DDBJ whole genome shotgun (WGS) entry which is preliminary data.</text>
</comment>
<evidence type="ECO:0000313" key="3">
    <source>
        <dbReference type="Proteomes" id="UP000541352"/>
    </source>
</evidence>
<evidence type="ECO:0000256" key="1">
    <source>
        <dbReference type="SAM" id="Phobius"/>
    </source>
</evidence>
<keyword evidence="1" id="KW-0472">Membrane</keyword>
<feature type="transmembrane region" description="Helical" evidence="1">
    <location>
        <begin position="177"/>
        <end position="195"/>
    </location>
</feature>
<keyword evidence="1" id="KW-1133">Transmembrane helix</keyword>
<feature type="transmembrane region" description="Helical" evidence="1">
    <location>
        <begin position="63"/>
        <end position="82"/>
    </location>
</feature>